<organism evidence="2 3">
    <name type="scientific">Forsythia ovata</name>
    <dbReference type="NCBI Taxonomy" id="205694"/>
    <lineage>
        <taxon>Eukaryota</taxon>
        <taxon>Viridiplantae</taxon>
        <taxon>Streptophyta</taxon>
        <taxon>Embryophyta</taxon>
        <taxon>Tracheophyta</taxon>
        <taxon>Spermatophyta</taxon>
        <taxon>Magnoliopsida</taxon>
        <taxon>eudicotyledons</taxon>
        <taxon>Gunneridae</taxon>
        <taxon>Pentapetalae</taxon>
        <taxon>asterids</taxon>
        <taxon>lamiids</taxon>
        <taxon>Lamiales</taxon>
        <taxon>Oleaceae</taxon>
        <taxon>Forsythieae</taxon>
        <taxon>Forsythia</taxon>
    </lineage>
</organism>
<dbReference type="AlphaFoldDB" id="A0ABD1X7F1"/>
<dbReference type="EMBL" id="JBFOLJ010000001">
    <property type="protein sequence ID" value="KAL2557887.1"/>
    <property type="molecule type" value="Genomic_DNA"/>
</dbReference>
<dbReference type="PANTHER" id="PTHR46354:SF13">
    <property type="entry name" value="PROTEIN DOG1-LIKE 4"/>
    <property type="match status" value="1"/>
</dbReference>
<evidence type="ECO:0000313" key="2">
    <source>
        <dbReference type="EMBL" id="KAL2557887.1"/>
    </source>
</evidence>
<proteinExistence type="predicted"/>
<accession>A0ABD1X7F1</accession>
<evidence type="ECO:0000313" key="3">
    <source>
        <dbReference type="Proteomes" id="UP001604277"/>
    </source>
</evidence>
<dbReference type="PANTHER" id="PTHR46354">
    <property type="entry name" value="DOG1 DOMAIN-CONTAINING PROTEIN"/>
    <property type="match status" value="1"/>
</dbReference>
<reference evidence="3" key="1">
    <citation type="submission" date="2024-07" db="EMBL/GenBank/DDBJ databases">
        <title>Two chromosome-level genome assemblies of Korean endemic species Abeliophyllum distichum and Forsythia ovata (Oleaceae).</title>
        <authorList>
            <person name="Jang H."/>
        </authorList>
    </citation>
    <scope>NUCLEOTIDE SEQUENCE [LARGE SCALE GENOMIC DNA]</scope>
</reference>
<dbReference type="Proteomes" id="UP001604277">
    <property type="component" value="Unassembled WGS sequence"/>
</dbReference>
<feature type="domain" description="DOG1" evidence="1">
    <location>
        <begin position="13"/>
        <end position="234"/>
    </location>
</feature>
<gene>
    <name evidence="2" type="ORF">Fot_02626</name>
</gene>
<sequence length="246" mass="28283">MPSTSRGASSIDAGSFQAFFDSWMVRHENFVDELLRAQETYDESREDAIRDLISRVLAHLQEYYQEKSRMIHMDVFLLFSPPWFTALERTFFWIAGFRPELVFCLLMSSVNDLREDQTRRIQGLRHDAEMEEELLAEELASVQESVAAPPAAELARQAGRRVVMGGGEIRDLDAMPETLRSKMKSLLSDADSLRRRIVQEVGEILSPAQNVRFLGAAIKLHLRIRELGRQREAEAEWLLQVETNGW</sequence>
<dbReference type="InterPro" id="IPR025422">
    <property type="entry name" value="TGA_domain"/>
</dbReference>
<comment type="caution">
    <text evidence="2">The sequence shown here is derived from an EMBL/GenBank/DDBJ whole genome shotgun (WGS) entry which is preliminary data.</text>
</comment>
<dbReference type="InterPro" id="IPR051886">
    <property type="entry name" value="Seed_Dev/Stress_Resp_Reg"/>
</dbReference>
<protein>
    <submittedName>
        <fullName evidence="2">RESPONSE TO ABA AND SALT 1</fullName>
    </submittedName>
</protein>
<dbReference type="PROSITE" id="PS51806">
    <property type="entry name" value="DOG1"/>
    <property type="match status" value="1"/>
</dbReference>
<dbReference type="Pfam" id="PF14144">
    <property type="entry name" value="DOG1"/>
    <property type="match status" value="1"/>
</dbReference>
<name>A0ABD1X7F1_9LAMI</name>
<evidence type="ECO:0000259" key="1">
    <source>
        <dbReference type="PROSITE" id="PS51806"/>
    </source>
</evidence>
<keyword evidence="3" id="KW-1185">Reference proteome</keyword>